<sequence>MLLAAIGNENNNTAKVAAQGRAAVLLYCAGAYHYKSVEIHFLLTYHFGTYPFILSAPPLLASQLLKVKKD</sequence>
<proteinExistence type="predicted"/>
<dbReference type="AlphaFoldDB" id="K6ZMR5"/>
<dbReference type="Proteomes" id="UP000006322">
    <property type="component" value="Unassembled WGS sequence"/>
</dbReference>
<evidence type="ECO:0000313" key="1">
    <source>
        <dbReference type="EMBL" id="GAC31612.1"/>
    </source>
</evidence>
<name>K6ZMR5_9ALTE</name>
<evidence type="ECO:0000313" key="2">
    <source>
        <dbReference type="Proteomes" id="UP000006322"/>
    </source>
</evidence>
<protein>
    <submittedName>
        <fullName evidence="1">Uncharacterized protein</fullName>
    </submittedName>
</protein>
<comment type="caution">
    <text evidence="1">The sequence shown here is derived from an EMBL/GenBank/DDBJ whole genome shotgun (WGS) entry which is preliminary data.</text>
</comment>
<dbReference type="EMBL" id="BAER01000017">
    <property type="protein sequence ID" value="GAC31612.1"/>
    <property type="molecule type" value="Genomic_DNA"/>
</dbReference>
<organism evidence="1 2">
    <name type="scientific">Paraglaciecola polaris LMG 21857</name>
    <dbReference type="NCBI Taxonomy" id="1129793"/>
    <lineage>
        <taxon>Bacteria</taxon>
        <taxon>Pseudomonadati</taxon>
        <taxon>Pseudomonadota</taxon>
        <taxon>Gammaproteobacteria</taxon>
        <taxon>Alteromonadales</taxon>
        <taxon>Alteromonadaceae</taxon>
        <taxon>Paraglaciecola</taxon>
    </lineage>
</organism>
<dbReference type="STRING" id="1129793.GPLA_0696"/>
<accession>K6ZMR5</accession>
<gene>
    <name evidence="1" type="ORF">GPLA_0696</name>
</gene>
<keyword evidence="2" id="KW-1185">Reference proteome</keyword>
<reference evidence="2" key="1">
    <citation type="journal article" date="2014" name="Environ. Microbiol.">
        <title>Comparative genomics of the marine bacterial genus Glaciecola reveals the high degree of genomic diversity and genomic characteristic for cold adaptation.</title>
        <authorList>
            <person name="Qin Q.L."/>
            <person name="Xie B.B."/>
            <person name="Yu Y."/>
            <person name="Shu Y.L."/>
            <person name="Rong J.C."/>
            <person name="Zhang Y.J."/>
            <person name="Zhao D.L."/>
            <person name="Chen X.L."/>
            <person name="Zhang X.Y."/>
            <person name="Chen B."/>
            <person name="Zhou B.C."/>
            <person name="Zhang Y.Z."/>
        </authorList>
    </citation>
    <scope>NUCLEOTIDE SEQUENCE [LARGE SCALE GENOMIC DNA]</scope>
    <source>
        <strain evidence="2">LMG 21857</strain>
    </source>
</reference>